<sequence>MILRVAALAFTLVASAPAHAQVNQGNQPPLIRREQGTYAEPSVLAQWIKDNVPSENILDLATMIPGSAVVWVDRSTVTKADAFGEAWQHWEIYDAATAEAVGFRSFKILQRYQCAEGGTVHIEGLMYSGNDLTGTSTEVPPPGANAWKALNFVLWDDLRHTVCEGTYFFDEKAP</sequence>
<evidence type="ECO:0000313" key="4">
    <source>
        <dbReference type="Proteomes" id="UP000663918"/>
    </source>
</evidence>
<feature type="domain" description="Surface-adhesin protein E-like" evidence="2">
    <location>
        <begin position="67"/>
        <end position="147"/>
    </location>
</feature>
<evidence type="ECO:0000259" key="2">
    <source>
        <dbReference type="Pfam" id="PF16747"/>
    </source>
</evidence>
<feature type="chain" id="PRO_5037570833" description="Surface-adhesin protein E-like domain-containing protein" evidence="1">
    <location>
        <begin position="21"/>
        <end position="174"/>
    </location>
</feature>
<dbReference type="InterPro" id="IPR031939">
    <property type="entry name" value="Adhesin_E-like"/>
</dbReference>
<dbReference type="Proteomes" id="UP000663918">
    <property type="component" value="Chromosome"/>
</dbReference>
<accession>A0A975C1Y0</accession>
<name>A0A975C1Y0_9CAUL</name>
<keyword evidence="4" id="KW-1185">Reference proteome</keyword>
<dbReference type="KEGG" id="bgoe:IFJ75_05550"/>
<gene>
    <name evidence="3" type="ORF">IFJ75_05550</name>
</gene>
<evidence type="ECO:0000256" key="1">
    <source>
        <dbReference type="SAM" id="SignalP"/>
    </source>
</evidence>
<evidence type="ECO:0000313" key="3">
    <source>
        <dbReference type="EMBL" id="QTC92356.1"/>
    </source>
</evidence>
<dbReference type="AlphaFoldDB" id="A0A975C1Y0"/>
<protein>
    <recommendedName>
        <fullName evidence="2">Surface-adhesin protein E-like domain-containing protein</fullName>
    </recommendedName>
</protein>
<keyword evidence="1" id="KW-0732">Signal</keyword>
<dbReference type="Pfam" id="PF16747">
    <property type="entry name" value="Adhesin_E"/>
    <property type="match status" value="1"/>
</dbReference>
<organism evidence="3 4">
    <name type="scientific">Brevundimonas goettingensis</name>
    <dbReference type="NCBI Taxonomy" id="2774190"/>
    <lineage>
        <taxon>Bacteria</taxon>
        <taxon>Pseudomonadati</taxon>
        <taxon>Pseudomonadota</taxon>
        <taxon>Alphaproteobacteria</taxon>
        <taxon>Caulobacterales</taxon>
        <taxon>Caulobacteraceae</taxon>
        <taxon>Brevundimonas</taxon>
    </lineage>
</organism>
<dbReference type="RefSeq" id="WP_207931639.1">
    <property type="nucleotide sequence ID" value="NZ_CP062222.1"/>
</dbReference>
<feature type="signal peptide" evidence="1">
    <location>
        <begin position="1"/>
        <end position="20"/>
    </location>
</feature>
<reference evidence="3" key="1">
    <citation type="submission" date="2020-09" db="EMBL/GenBank/DDBJ databases">
        <title>Brevundimonas sp. LVF2 isolated from a puddle in Goettingen, Germany.</title>
        <authorList>
            <person name="Friedrich I."/>
            <person name="Klassen A."/>
            <person name="Hannes N."/>
            <person name="Schneider D."/>
            <person name="Hertel R."/>
            <person name="Daniel R."/>
        </authorList>
    </citation>
    <scope>NUCLEOTIDE SEQUENCE</scope>
    <source>
        <strain evidence="3">LVF2</strain>
    </source>
</reference>
<dbReference type="EMBL" id="CP062222">
    <property type="protein sequence ID" value="QTC92356.1"/>
    <property type="molecule type" value="Genomic_DNA"/>
</dbReference>
<proteinExistence type="predicted"/>